<dbReference type="InterPro" id="IPR025654">
    <property type="entry name" value="PEX2/10"/>
</dbReference>
<keyword evidence="8" id="KW-0808">Transferase</keyword>
<comment type="subcellular location">
    <subcellularLocation>
        <location evidence="2">Peroxisome membrane</location>
        <topology evidence="2">Multi-pass membrane protein</topology>
    </subcellularLocation>
</comment>
<dbReference type="PROSITE" id="PS50089">
    <property type="entry name" value="ZF_RING_2"/>
    <property type="match status" value="1"/>
</dbReference>
<evidence type="ECO:0000256" key="2">
    <source>
        <dbReference type="ARBA" id="ARBA00004585"/>
    </source>
</evidence>
<feature type="domain" description="RING-type" evidence="19">
    <location>
        <begin position="234"/>
        <end position="280"/>
    </location>
</feature>
<keyword evidence="12" id="KW-0833">Ubl conjugation pathway</keyword>
<keyword evidence="7" id="KW-0962">Peroxisome biogenesis</keyword>
<dbReference type="GO" id="GO:0005778">
    <property type="term" value="C:peroxisomal membrane"/>
    <property type="evidence" value="ECO:0007669"/>
    <property type="project" value="UniProtKB-SubCell"/>
</dbReference>
<evidence type="ECO:0000256" key="11">
    <source>
        <dbReference type="ARBA" id="ARBA00022771"/>
    </source>
</evidence>
<dbReference type="GO" id="GO:0005524">
    <property type="term" value="F:ATP binding"/>
    <property type="evidence" value="ECO:0007669"/>
    <property type="project" value="InterPro"/>
</dbReference>
<dbReference type="InterPro" id="IPR027370">
    <property type="entry name" value="Znf-RING_euk"/>
</dbReference>
<keyword evidence="10" id="KW-0479">Metal-binding</keyword>
<evidence type="ECO:0000256" key="14">
    <source>
        <dbReference type="ARBA" id="ARBA00022927"/>
    </source>
</evidence>
<keyword evidence="17" id="KW-0576">Peroxisome</keyword>
<evidence type="ECO:0000256" key="13">
    <source>
        <dbReference type="ARBA" id="ARBA00022833"/>
    </source>
</evidence>
<dbReference type="Pfam" id="PF04757">
    <property type="entry name" value="Pex2_Pex12"/>
    <property type="match status" value="1"/>
</dbReference>
<evidence type="ECO:0000256" key="16">
    <source>
        <dbReference type="ARBA" id="ARBA00023136"/>
    </source>
</evidence>
<keyword evidence="15" id="KW-1133">Transmembrane helix</keyword>
<dbReference type="Gene3D" id="3.30.40.10">
    <property type="entry name" value="Zinc/RING finger domain, C3HC4 (zinc finger)"/>
    <property type="match status" value="1"/>
</dbReference>
<comment type="caution">
    <text evidence="20">The sequence shown here is derived from an EMBL/GenBank/DDBJ whole genome shotgun (WGS) entry which is preliminary data.</text>
</comment>
<evidence type="ECO:0000256" key="18">
    <source>
        <dbReference type="PROSITE-ProRule" id="PRU00175"/>
    </source>
</evidence>
<evidence type="ECO:0000313" key="21">
    <source>
        <dbReference type="Proteomes" id="UP000626109"/>
    </source>
</evidence>
<keyword evidence="14" id="KW-0653">Protein transport</keyword>
<dbReference type="EC" id="2.3.2.27" evidence="5"/>
<dbReference type="PANTHER" id="PTHR23350:SF0">
    <property type="entry name" value="PEROXISOME BIOGENESIS FACTOR 10"/>
    <property type="match status" value="1"/>
</dbReference>
<comment type="similarity">
    <text evidence="4">Belongs to the pex2/pex10/pex12 family.</text>
</comment>
<dbReference type="InterPro" id="IPR017907">
    <property type="entry name" value="Znf_RING_CS"/>
</dbReference>
<dbReference type="InterPro" id="IPR006845">
    <property type="entry name" value="Pex_N"/>
</dbReference>
<evidence type="ECO:0000313" key="20">
    <source>
        <dbReference type="EMBL" id="CAE8660711.1"/>
    </source>
</evidence>
<evidence type="ECO:0000256" key="6">
    <source>
        <dbReference type="ARBA" id="ARBA00022448"/>
    </source>
</evidence>
<dbReference type="Proteomes" id="UP000626109">
    <property type="component" value="Unassembled WGS sequence"/>
</dbReference>
<proteinExistence type="inferred from homology"/>
<dbReference type="PROSITE" id="PS00518">
    <property type="entry name" value="ZF_RING_1"/>
    <property type="match status" value="1"/>
</dbReference>
<evidence type="ECO:0000256" key="5">
    <source>
        <dbReference type="ARBA" id="ARBA00012483"/>
    </source>
</evidence>
<dbReference type="SUPFAM" id="SSF57850">
    <property type="entry name" value="RING/U-box"/>
    <property type="match status" value="1"/>
</dbReference>
<evidence type="ECO:0000259" key="19">
    <source>
        <dbReference type="PROSITE" id="PS50089"/>
    </source>
</evidence>
<protein>
    <recommendedName>
        <fullName evidence="5">RING-type E3 ubiquitin transferase</fullName>
        <ecNumber evidence="5">2.3.2.27</ecNumber>
    </recommendedName>
</protein>
<dbReference type="InterPro" id="IPR001841">
    <property type="entry name" value="Znf_RING"/>
</dbReference>
<evidence type="ECO:0000256" key="10">
    <source>
        <dbReference type="ARBA" id="ARBA00022723"/>
    </source>
</evidence>
<dbReference type="SUPFAM" id="SSF54211">
    <property type="entry name" value="Ribosomal protein S5 domain 2-like"/>
    <property type="match status" value="1"/>
</dbReference>
<dbReference type="GO" id="GO:0016558">
    <property type="term" value="P:protein import into peroxisome matrix"/>
    <property type="evidence" value="ECO:0007669"/>
    <property type="project" value="InterPro"/>
</dbReference>
<feature type="non-terminal residue" evidence="20">
    <location>
        <position position="521"/>
    </location>
</feature>
<evidence type="ECO:0000256" key="1">
    <source>
        <dbReference type="ARBA" id="ARBA00000900"/>
    </source>
</evidence>
<dbReference type="InterPro" id="IPR013083">
    <property type="entry name" value="Znf_RING/FYVE/PHD"/>
</dbReference>
<dbReference type="InterPro" id="IPR014721">
    <property type="entry name" value="Ribsml_uS5_D2-typ_fold_subgr"/>
</dbReference>
<reference evidence="20" key="1">
    <citation type="submission" date="2021-02" db="EMBL/GenBank/DDBJ databases">
        <authorList>
            <person name="Dougan E. K."/>
            <person name="Rhodes N."/>
            <person name="Thang M."/>
            <person name="Chan C."/>
        </authorList>
    </citation>
    <scope>NUCLEOTIDE SEQUENCE</scope>
</reference>
<dbReference type="EMBL" id="CAJNNW010017306">
    <property type="protein sequence ID" value="CAE8660711.1"/>
    <property type="molecule type" value="Genomic_DNA"/>
</dbReference>
<keyword evidence="6" id="KW-0813">Transport</keyword>
<evidence type="ECO:0000256" key="7">
    <source>
        <dbReference type="ARBA" id="ARBA00022593"/>
    </source>
</evidence>
<name>A0A813J2I0_POLGL</name>
<keyword evidence="9" id="KW-0812">Transmembrane</keyword>
<dbReference type="AlphaFoldDB" id="A0A813J2I0"/>
<comment type="catalytic activity">
    <reaction evidence="1">
        <text>S-ubiquitinyl-[E2 ubiquitin-conjugating enzyme]-L-cysteine + [acceptor protein]-L-lysine = [E2 ubiquitin-conjugating enzyme]-L-cysteine + N(6)-ubiquitinyl-[acceptor protein]-L-lysine.</text>
        <dbReference type="EC" id="2.3.2.27"/>
    </reaction>
</comment>
<dbReference type="Pfam" id="PF00288">
    <property type="entry name" value="GHMP_kinases_N"/>
    <property type="match status" value="1"/>
</dbReference>
<dbReference type="Pfam" id="PF13445">
    <property type="entry name" value="zf-RING_UBOX"/>
    <property type="match status" value="1"/>
</dbReference>
<dbReference type="Gene3D" id="3.30.230.10">
    <property type="match status" value="1"/>
</dbReference>
<organism evidence="20 21">
    <name type="scientific">Polarella glacialis</name>
    <name type="common">Dinoflagellate</name>
    <dbReference type="NCBI Taxonomy" id="89957"/>
    <lineage>
        <taxon>Eukaryota</taxon>
        <taxon>Sar</taxon>
        <taxon>Alveolata</taxon>
        <taxon>Dinophyceae</taxon>
        <taxon>Suessiales</taxon>
        <taxon>Suessiaceae</taxon>
        <taxon>Polarella</taxon>
    </lineage>
</organism>
<dbReference type="GO" id="GO:0061630">
    <property type="term" value="F:ubiquitin protein ligase activity"/>
    <property type="evidence" value="ECO:0007669"/>
    <property type="project" value="UniProtKB-EC"/>
</dbReference>
<keyword evidence="11 18" id="KW-0863">Zinc-finger</keyword>
<keyword evidence="13" id="KW-0862">Zinc</keyword>
<feature type="non-terminal residue" evidence="20">
    <location>
        <position position="1"/>
    </location>
</feature>
<gene>
    <name evidence="20" type="ORF">PGLA2088_LOCUS14244</name>
</gene>
<accession>A0A813J2I0</accession>
<evidence type="ECO:0000256" key="4">
    <source>
        <dbReference type="ARBA" id="ARBA00008704"/>
    </source>
</evidence>
<keyword evidence="16" id="KW-0472">Membrane</keyword>
<dbReference type="InterPro" id="IPR006204">
    <property type="entry name" value="GHMP_kinase_N_dom"/>
</dbReference>
<dbReference type="SMART" id="SM00184">
    <property type="entry name" value="RING"/>
    <property type="match status" value="1"/>
</dbReference>
<evidence type="ECO:0000256" key="9">
    <source>
        <dbReference type="ARBA" id="ARBA00022692"/>
    </source>
</evidence>
<evidence type="ECO:0000256" key="17">
    <source>
        <dbReference type="ARBA" id="ARBA00023140"/>
    </source>
</evidence>
<sequence>RAFQKDEQCRGHLRKLLCEALEELLGHRRAAPLQAAASFCSDGAYALATAVLSGRSLGEEYCELLVVSPGLHRPSQRRRLVAAALFLVPPLLIARGQSEDAAPGRLGWLRSAWSASLQAVPIVLRLHLAVFYLLGSFRHISDRCAGLKVLSVSERPYRSFSYRPLGVLLLAQMLGQAVAAMLERRRSRLAVKEEAAAASVAAAIVAMASSDSDETANSALPISKGMDTTRQPLCHICMCPAECATATPCGHVFCWECIASWAAIKVAAAARFNAEIAEGCALVVGTDQGLYARARKLDTQDGLRLLRFKGPDGTGCELDLDDVANLREVAKSSSYFAYIAGSLLELGKHFRVGGAEIENYLSDLPIRKGLSSSASICVLVVRALNQLYDLKLTVHGEMDIAYRGEINTPSRCGRLDQCVAFGQAVTKMIFDADLLSTEPVRVGAPIYLVVVDLCAQKSTMEILKGLQKAYPYPRDDVDKALHSLLGEVNLKVCEEVAEVMSRERDPIKAAEALGAAMTKAQ</sequence>
<dbReference type="GO" id="GO:0008270">
    <property type="term" value="F:zinc ion binding"/>
    <property type="evidence" value="ECO:0007669"/>
    <property type="project" value="UniProtKB-KW"/>
</dbReference>
<evidence type="ECO:0000256" key="3">
    <source>
        <dbReference type="ARBA" id="ARBA00004906"/>
    </source>
</evidence>
<evidence type="ECO:0000256" key="15">
    <source>
        <dbReference type="ARBA" id="ARBA00022989"/>
    </source>
</evidence>
<evidence type="ECO:0000256" key="8">
    <source>
        <dbReference type="ARBA" id="ARBA00022679"/>
    </source>
</evidence>
<comment type="pathway">
    <text evidence="3">Protein modification; protein ubiquitination.</text>
</comment>
<evidence type="ECO:0000256" key="12">
    <source>
        <dbReference type="ARBA" id="ARBA00022786"/>
    </source>
</evidence>
<dbReference type="InterPro" id="IPR020568">
    <property type="entry name" value="Ribosomal_Su5_D2-typ_SF"/>
</dbReference>
<dbReference type="PANTHER" id="PTHR23350">
    <property type="entry name" value="PEROXISOME ASSEMBLY PROTEIN 10"/>
    <property type="match status" value="1"/>
</dbReference>